<evidence type="ECO:0000313" key="1">
    <source>
        <dbReference type="EMBL" id="GFZ14167.1"/>
    </source>
</evidence>
<dbReference type="EMBL" id="BJWL01000024">
    <property type="protein sequence ID" value="GFZ14167.1"/>
    <property type="molecule type" value="Genomic_DNA"/>
</dbReference>
<keyword evidence="2" id="KW-1185">Reference proteome</keyword>
<organism evidence="1 2">
    <name type="scientific">Actinidia rufa</name>
    <dbReference type="NCBI Taxonomy" id="165716"/>
    <lineage>
        <taxon>Eukaryota</taxon>
        <taxon>Viridiplantae</taxon>
        <taxon>Streptophyta</taxon>
        <taxon>Embryophyta</taxon>
        <taxon>Tracheophyta</taxon>
        <taxon>Spermatophyta</taxon>
        <taxon>Magnoliopsida</taxon>
        <taxon>eudicotyledons</taxon>
        <taxon>Gunneridae</taxon>
        <taxon>Pentapetalae</taxon>
        <taxon>asterids</taxon>
        <taxon>Ericales</taxon>
        <taxon>Actinidiaceae</taxon>
        <taxon>Actinidia</taxon>
    </lineage>
</organism>
<dbReference type="Proteomes" id="UP000585474">
    <property type="component" value="Unassembled WGS sequence"/>
</dbReference>
<gene>
    <name evidence="1" type="ORF">Acr_24g0003570</name>
</gene>
<dbReference type="AlphaFoldDB" id="A0A7J0GTJ5"/>
<protein>
    <submittedName>
        <fullName evidence="1">Uncharacterized protein</fullName>
    </submittedName>
</protein>
<reference evidence="1 2" key="1">
    <citation type="submission" date="2019-07" db="EMBL/GenBank/DDBJ databases">
        <title>De Novo Assembly of kiwifruit Actinidia rufa.</title>
        <authorList>
            <person name="Sugita-Konishi S."/>
            <person name="Sato K."/>
            <person name="Mori E."/>
            <person name="Abe Y."/>
            <person name="Kisaki G."/>
            <person name="Hamano K."/>
            <person name="Suezawa K."/>
            <person name="Otani M."/>
            <person name="Fukuda T."/>
            <person name="Manabe T."/>
            <person name="Gomi K."/>
            <person name="Tabuchi M."/>
            <person name="Akimitsu K."/>
            <person name="Kataoka I."/>
        </authorList>
    </citation>
    <scope>NUCLEOTIDE SEQUENCE [LARGE SCALE GENOMIC DNA]</scope>
    <source>
        <strain evidence="2">cv. Fuchu</strain>
    </source>
</reference>
<evidence type="ECO:0000313" key="2">
    <source>
        <dbReference type="Proteomes" id="UP000585474"/>
    </source>
</evidence>
<proteinExistence type="predicted"/>
<dbReference type="OrthoDB" id="1748842at2759"/>
<comment type="caution">
    <text evidence="1">The sequence shown here is derived from an EMBL/GenBank/DDBJ whole genome shotgun (WGS) entry which is preliminary data.</text>
</comment>
<name>A0A7J0GTJ5_9ERIC</name>
<sequence length="62" mass="6597">MQSESVAVAATDTRGKHRISAELKRLEQETSGLRIVCDSEVALYLIAAAVASDNHIVMGLIG</sequence>
<accession>A0A7J0GTJ5</accession>